<feature type="compositionally biased region" description="Basic and acidic residues" evidence="4">
    <location>
        <begin position="180"/>
        <end position="189"/>
    </location>
</feature>
<dbReference type="GO" id="GO:0061863">
    <property type="term" value="F:microtubule plus end polymerase"/>
    <property type="evidence" value="ECO:0007669"/>
    <property type="project" value="InterPro"/>
</dbReference>
<evidence type="ECO:0000256" key="1">
    <source>
        <dbReference type="ARBA" id="ARBA00022737"/>
    </source>
</evidence>
<dbReference type="InterPro" id="IPR034085">
    <property type="entry name" value="TOG"/>
</dbReference>
<proteinExistence type="inferred from homology"/>
<dbReference type="GO" id="GO:0007051">
    <property type="term" value="P:spindle organization"/>
    <property type="evidence" value="ECO:0007669"/>
    <property type="project" value="InterPro"/>
</dbReference>
<keyword evidence="7" id="KW-1185">Reference proteome</keyword>
<dbReference type="GO" id="GO:0046785">
    <property type="term" value="P:microtubule polymerization"/>
    <property type="evidence" value="ECO:0007669"/>
    <property type="project" value="InterPro"/>
</dbReference>
<evidence type="ECO:0000256" key="2">
    <source>
        <dbReference type="ARBA" id="ARBA00025722"/>
    </source>
</evidence>
<organism evidence="6 7">
    <name type="scientific">Teladorsagia circumcincta</name>
    <name type="common">Brown stomach worm</name>
    <name type="synonym">Ostertagia circumcincta</name>
    <dbReference type="NCBI Taxonomy" id="45464"/>
    <lineage>
        <taxon>Eukaryota</taxon>
        <taxon>Metazoa</taxon>
        <taxon>Ecdysozoa</taxon>
        <taxon>Nematoda</taxon>
        <taxon>Chromadorea</taxon>
        <taxon>Rhabditida</taxon>
        <taxon>Rhabditina</taxon>
        <taxon>Rhabditomorpha</taxon>
        <taxon>Strongyloidea</taxon>
        <taxon>Trichostrongylidae</taxon>
        <taxon>Teladorsagia</taxon>
    </lineage>
</organism>
<dbReference type="AlphaFoldDB" id="A0A2G9UTH1"/>
<dbReference type="SMART" id="SM01349">
    <property type="entry name" value="TOG"/>
    <property type="match status" value="1"/>
</dbReference>
<dbReference type="Pfam" id="PF02985">
    <property type="entry name" value="HEAT"/>
    <property type="match status" value="1"/>
</dbReference>
<dbReference type="OrthoDB" id="205662at2759"/>
<dbReference type="InterPro" id="IPR021133">
    <property type="entry name" value="HEAT_type_2"/>
</dbReference>
<dbReference type="EMBL" id="KZ345587">
    <property type="protein sequence ID" value="PIO72820.1"/>
    <property type="molecule type" value="Genomic_DNA"/>
</dbReference>
<evidence type="ECO:0000313" key="6">
    <source>
        <dbReference type="EMBL" id="PIO72820.1"/>
    </source>
</evidence>
<evidence type="ECO:0000256" key="4">
    <source>
        <dbReference type="SAM" id="MobiDB-lite"/>
    </source>
</evidence>
<dbReference type="Proteomes" id="UP000230423">
    <property type="component" value="Unassembled WGS sequence"/>
</dbReference>
<comment type="similarity">
    <text evidence="2">Belongs to the TOG/XMAP215 family.</text>
</comment>
<evidence type="ECO:0000259" key="5">
    <source>
        <dbReference type="SMART" id="SM01349"/>
    </source>
</evidence>
<protein>
    <submittedName>
        <fullName evidence="6">HEAT repeat protein</fullName>
    </submittedName>
</protein>
<dbReference type="GO" id="GO:0030951">
    <property type="term" value="P:establishment or maintenance of microtubule cytoskeleton polarity"/>
    <property type="evidence" value="ECO:0007669"/>
    <property type="project" value="InterPro"/>
</dbReference>
<dbReference type="InterPro" id="IPR045110">
    <property type="entry name" value="XMAP215"/>
</dbReference>
<feature type="non-terminal residue" evidence="6">
    <location>
        <position position="324"/>
    </location>
</feature>
<dbReference type="GO" id="GO:0051010">
    <property type="term" value="F:microtubule plus-end binding"/>
    <property type="evidence" value="ECO:0007669"/>
    <property type="project" value="InterPro"/>
</dbReference>
<dbReference type="SUPFAM" id="SSF48371">
    <property type="entry name" value="ARM repeat"/>
    <property type="match status" value="1"/>
</dbReference>
<name>A0A2G9UTH1_TELCI</name>
<feature type="region of interest" description="Disordered" evidence="4">
    <location>
        <begin position="180"/>
        <end position="219"/>
    </location>
</feature>
<feature type="repeat" description="HEAT" evidence="3">
    <location>
        <begin position="114"/>
        <end position="146"/>
    </location>
</feature>
<keyword evidence="1" id="KW-0677">Repeat</keyword>
<dbReference type="InterPro" id="IPR000357">
    <property type="entry name" value="HEAT"/>
</dbReference>
<gene>
    <name evidence="6" type="ORF">TELCIR_05232</name>
</gene>
<dbReference type="InterPro" id="IPR011989">
    <property type="entry name" value="ARM-like"/>
</dbReference>
<sequence>MDEWDLLDEVDVIALWPNEHKKNVESAKWQERKEALEIWVPILDKSKDKKVTVRTAVGQALDAISDVCATDRLTKDLCEHLSKPNPQSKQCLCGFLTRYFVRQNTPQLEFAKTVLPIVLKLASDSDPSVRDAACSTLGSARRLLGKGLDAFLAPIITEKAKLDKIEEYCVEATKQHEEFLASRPQKERSSGYASGDTVESSAEEVGTSASAHPEDVDPWTSMDVTNVVEKMRKDFDELTSLDNYTEAVCGGLTKPNPQSRAQTALFVARLLSRHDSVTVPVNAVKMITPDLVKITENLEKIREEFGDKAAPEIIRLHGAEQKPK</sequence>
<accession>A0A2G9UTH1</accession>
<dbReference type="Gene3D" id="1.25.10.10">
    <property type="entry name" value="Leucine-rich Repeat Variant"/>
    <property type="match status" value="2"/>
</dbReference>
<evidence type="ECO:0000313" key="7">
    <source>
        <dbReference type="Proteomes" id="UP000230423"/>
    </source>
</evidence>
<dbReference type="InterPro" id="IPR016024">
    <property type="entry name" value="ARM-type_fold"/>
</dbReference>
<reference evidence="6 7" key="1">
    <citation type="submission" date="2015-09" db="EMBL/GenBank/DDBJ databases">
        <title>Draft genome of the parasitic nematode Teladorsagia circumcincta isolate WARC Sus (inbred).</title>
        <authorList>
            <person name="Mitreva M."/>
        </authorList>
    </citation>
    <scope>NUCLEOTIDE SEQUENCE [LARGE SCALE GENOMIC DNA]</scope>
    <source>
        <strain evidence="6 7">S</strain>
    </source>
</reference>
<evidence type="ECO:0000256" key="3">
    <source>
        <dbReference type="PROSITE-ProRule" id="PRU00103"/>
    </source>
</evidence>
<dbReference type="PROSITE" id="PS50077">
    <property type="entry name" value="HEAT_REPEAT"/>
    <property type="match status" value="1"/>
</dbReference>
<dbReference type="PANTHER" id="PTHR12609">
    <property type="entry name" value="MICROTUBULE ASSOCIATED PROTEIN XMAP215"/>
    <property type="match status" value="1"/>
</dbReference>
<feature type="domain" description="TOG" evidence="5">
    <location>
        <begin position="5"/>
        <end position="178"/>
    </location>
</feature>